<protein>
    <submittedName>
        <fullName evidence="2">DNA binding protein with helix-turn-helix domain</fullName>
    </submittedName>
</protein>
<dbReference type="Pfam" id="PF19054">
    <property type="entry name" value="DUF5753"/>
    <property type="match status" value="1"/>
</dbReference>
<sequence>MSLGPTARRRRLGTSLAELRSEAQRSLNEAADHIGCSAGKIRNWEAGRSGIKKFELTALLDYYRTPQAVRGLLEDLRREGAQRGWWSTYRLPEWFKPYVGLEQAAVEVRNFEIELIPGLLQTKAYAREIHSAGTHITDPSDVEKRVAARMERQQRLWADEPLRLSAVVSEAALHRQIGGAEVMAEQLHHLRSLGRLPNVVLQILPSSVGTHPSLAGGFTFLRFAESADPDVGWTENPLGGNVIEDRDDVATLRTMFDELQRLALSKRDSTRLLARMLAESTTP</sequence>
<feature type="domain" description="HTH cro/C1-type" evidence="1">
    <location>
        <begin position="16"/>
        <end position="70"/>
    </location>
</feature>
<dbReference type="KEGG" id="ahm:TL08_15115"/>
<evidence type="ECO:0000259" key="1">
    <source>
        <dbReference type="PROSITE" id="PS50943"/>
    </source>
</evidence>
<dbReference type="Gene3D" id="1.10.260.40">
    <property type="entry name" value="lambda repressor-like DNA-binding domains"/>
    <property type="match status" value="1"/>
</dbReference>
<gene>
    <name evidence="2" type="ORF">TL08_15115</name>
</gene>
<reference evidence="3" key="1">
    <citation type="submission" date="2016-03" db="EMBL/GenBank/DDBJ databases">
        <title>Complete genome sequence of the type strain Actinoalloteichus hymeniacidonis DSM 45092.</title>
        <authorList>
            <person name="Schaffert L."/>
            <person name="Albersmeier A."/>
            <person name="Winkler A."/>
            <person name="Kalinowski J."/>
            <person name="Zotchev S."/>
            <person name="Ruckert C."/>
        </authorList>
    </citation>
    <scope>NUCLEOTIDE SEQUENCE [LARGE SCALE GENOMIC DNA]</scope>
    <source>
        <strain evidence="3">HPA177(T) (DSM 45092(T))</strain>
    </source>
</reference>
<dbReference type="InterPro" id="IPR010982">
    <property type="entry name" value="Lambda_DNA-bd_dom_sf"/>
</dbReference>
<dbReference type="PROSITE" id="PS50943">
    <property type="entry name" value="HTH_CROC1"/>
    <property type="match status" value="1"/>
</dbReference>
<dbReference type="Proteomes" id="UP000095210">
    <property type="component" value="Chromosome"/>
</dbReference>
<dbReference type="GO" id="GO:0003677">
    <property type="term" value="F:DNA binding"/>
    <property type="evidence" value="ECO:0007669"/>
    <property type="project" value="InterPro"/>
</dbReference>
<dbReference type="SUPFAM" id="SSF47413">
    <property type="entry name" value="lambda repressor-like DNA-binding domains"/>
    <property type="match status" value="1"/>
</dbReference>
<dbReference type="AlphaFoldDB" id="A0AAC9HQQ5"/>
<accession>A0AAC9HQQ5</accession>
<dbReference type="RefSeq" id="WP_069853734.1">
    <property type="nucleotide sequence ID" value="NZ_CP014859.1"/>
</dbReference>
<evidence type="ECO:0000313" key="3">
    <source>
        <dbReference type="Proteomes" id="UP000095210"/>
    </source>
</evidence>
<dbReference type="InterPro" id="IPR043917">
    <property type="entry name" value="DUF5753"/>
</dbReference>
<organism evidence="2 3">
    <name type="scientific">Actinoalloteichus hymeniacidonis</name>
    <dbReference type="NCBI Taxonomy" id="340345"/>
    <lineage>
        <taxon>Bacteria</taxon>
        <taxon>Bacillati</taxon>
        <taxon>Actinomycetota</taxon>
        <taxon>Actinomycetes</taxon>
        <taxon>Pseudonocardiales</taxon>
        <taxon>Pseudonocardiaceae</taxon>
        <taxon>Actinoalloteichus</taxon>
    </lineage>
</organism>
<proteinExistence type="predicted"/>
<evidence type="ECO:0000313" key="2">
    <source>
        <dbReference type="EMBL" id="AOS63832.1"/>
    </source>
</evidence>
<dbReference type="CDD" id="cd00093">
    <property type="entry name" value="HTH_XRE"/>
    <property type="match status" value="1"/>
</dbReference>
<dbReference type="Pfam" id="PF13560">
    <property type="entry name" value="HTH_31"/>
    <property type="match status" value="1"/>
</dbReference>
<dbReference type="InterPro" id="IPR001387">
    <property type="entry name" value="Cro/C1-type_HTH"/>
</dbReference>
<keyword evidence="3" id="KW-1185">Reference proteome</keyword>
<dbReference type="EMBL" id="CP014859">
    <property type="protein sequence ID" value="AOS63832.1"/>
    <property type="molecule type" value="Genomic_DNA"/>
</dbReference>
<name>A0AAC9HQQ5_9PSEU</name>